<evidence type="ECO:0000313" key="3">
    <source>
        <dbReference type="EMBL" id="ADG76117.1"/>
    </source>
</evidence>
<gene>
    <name evidence="3" type="ordered locus">Cfla_3235</name>
</gene>
<dbReference type="AlphaFoldDB" id="D5UBV8"/>
<feature type="transmembrane region" description="Helical" evidence="2">
    <location>
        <begin position="20"/>
        <end position="39"/>
    </location>
</feature>
<feature type="region of interest" description="Disordered" evidence="1">
    <location>
        <begin position="65"/>
        <end position="99"/>
    </location>
</feature>
<dbReference type="EMBL" id="CP001964">
    <property type="protein sequence ID" value="ADG76117.1"/>
    <property type="molecule type" value="Genomic_DNA"/>
</dbReference>
<keyword evidence="4" id="KW-1185">Reference proteome</keyword>
<organism evidence="3 4">
    <name type="scientific">Cellulomonas flavigena (strain ATCC 482 / DSM 20109 / BCRC 11376 / JCM 18109 / NBRC 3775 / NCIMB 8073 / NRS 134)</name>
    <dbReference type="NCBI Taxonomy" id="446466"/>
    <lineage>
        <taxon>Bacteria</taxon>
        <taxon>Bacillati</taxon>
        <taxon>Actinomycetota</taxon>
        <taxon>Actinomycetes</taxon>
        <taxon>Micrococcales</taxon>
        <taxon>Cellulomonadaceae</taxon>
        <taxon>Cellulomonas</taxon>
    </lineage>
</organism>
<dbReference type="HOGENOM" id="CLU_2315164_0_0_11"/>
<accession>D5UBV8</accession>
<name>D5UBV8_CELFN</name>
<evidence type="ECO:0000313" key="4">
    <source>
        <dbReference type="Proteomes" id="UP000000849"/>
    </source>
</evidence>
<evidence type="ECO:0000256" key="1">
    <source>
        <dbReference type="SAM" id="MobiDB-lite"/>
    </source>
</evidence>
<keyword evidence="2" id="KW-1133">Transmembrane helix</keyword>
<dbReference type="Proteomes" id="UP000000849">
    <property type="component" value="Chromosome"/>
</dbReference>
<proteinExistence type="predicted"/>
<feature type="compositionally biased region" description="Gly residues" evidence="1">
    <location>
        <begin position="65"/>
        <end position="79"/>
    </location>
</feature>
<dbReference type="RefSeq" id="WP_013118448.1">
    <property type="nucleotide sequence ID" value="NC_014151.1"/>
</dbReference>
<keyword evidence="2" id="KW-0812">Transmembrane</keyword>
<dbReference type="KEGG" id="cfl:Cfla_3235"/>
<sequence>MADRPAEHRPAASARTPAGWPAVAALLGLVVAATTLVGLSTQAWGSAEGLAPRAWWERVVDDGWPRGGWPGAGWPGDGRAGSPPSPGHPGYADGPSRAG</sequence>
<reference evidence="3 4" key="1">
    <citation type="journal article" date="2010" name="Stand. Genomic Sci.">
        <title>Complete genome sequence of Cellulomonas flavigena type strain (134).</title>
        <authorList>
            <person name="Abt B."/>
            <person name="Foster B."/>
            <person name="Lapidus A."/>
            <person name="Clum A."/>
            <person name="Sun H."/>
            <person name="Pukall R."/>
            <person name="Lucas S."/>
            <person name="Glavina Del Rio T."/>
            <person name="Nolan M."/>
            <person name="Tice H."/>
            <person name="Cheng J.F."/>
            <person name="Pitluck S."/>
            <person name="Liolios K."/>
            <person name="Ivanova N."/>
            <person name="Mavromatis K."/>
            <person name="Ovchinnikova G."/>
            <person name="Pati A."/>
            <person name="Goodwin L."/>
            <person name="Chen A."/>
            <person name="Palaniappan K."/>
            <person name="Land M."/>
            <person name="Hauser L."/>
            <person name="Chang Y.J."/>
            <person name="Jeffries C.D."/>
            <person name="Rohde M."/>
            <person name="Goker M."/>
            <person name="Woyke T."/>
            <person name="Bristow J."/>
            <person name="Eisen J.A."/>
            <person name="Markowitz V."/>
            <person name="Hugenholtz P."/>
            <person name="Kyrpides N.C."/>
            <person name="Klenk H.P."/>
        </authorList>
    </citation>
    <scope>NUCLEOTIDE SEQUENCE [LARGE SCALE GENOMIC DNA]</scope>
    <source>
        <strain evidence="4">ATCC 482 / DSM 20109 / BCRC 11376 / JCM 18109 / NBRC 3775 / NCIMB 8073 / NRS 134</strain>
    </source>
</reference>
<protein>
    <submittedName>
        <fullName evidence="3">Uncharacterized protein</fullName>
    </submittedName>
</protein>
<evidence type="ECO:0000256" key="2">
    <source>
        <dbReference type="SAM" id="Phobius"/>
    </source>
</evidence>
<keyword evidence="2" id="KW-0472">Membrane</keyword>